<evidence type="ECO:0000256" key="6">
    <source>
        <dbReference type="ARBA" id="ARBA00023136"/>
    </source>
</evidence>
<dbReference type="OrthoDB" id="9780162at2"/>
<dbReference type="AlphaFoldDB" id="A0A7W2AIV0"/>
<sequence length="241" mass="27035">MATGMASAEVENPRVIPSAFRKIVLLLAVLYLLSLFAILYAIPLTKIVENQSPMITILTLLRIPYADAVLNLIMILAAFSTAIAAMFGVSHILVSLSKREEAPSLLAKINKRGVPFPSLIVTTIFVFLFIVASYFLPGSIYEILTTSAGVVYLFLWGMILYTYLRFRRFQQESANEQGKVWGIPWRFWLAILILTIALVGSVFDYKHLMSMLISVGFVLIAGFSYFILIRRKGTRAAEKLR</sequence>
<name>A0A7W2AIV0_9BACL</name>
<evidence type="ECO:0000313" key="9">
    <source>
        <dbReference type="EMBL" id="MBA4544632.1"/>
    </source>
</evidence>
<evidence type="ECO:0000256" key="2">
    <source>
        <dbReference type="ARBA" id="ARBA00022448"/>
    </source>
</evidence>
<keyword evidence="10" id="KW-1185">Reference proteome</keyword>
<dbReference type="InterPro" id="IPR004841">
    <property type="entry name" value="AA-permease/SLC12A_dom"/>
</dbReference>
<feature type="transmembrane region" description="Helical" evidence="7">
    <location>
        <begin position="209"/>
        <end position="229"/>
    </location>
</feature>
<evidence type="ECO:0000256" key="4">
    <source>
        <dbReference type="ARBA" id="ARBA00022970"/>
    </source>
</evidence>
<keyword evidence="4" id="KW-0029">Amino-acid transport</keyword>
<evidence type="ECO:0000256" key="5">
    <source>
        <dbReference type="ARBA" id="ARBA00022989"/>
    </source>
</evidence>
<keyword evidence="6 7" id="KW-0472">Membrane</keyword>
<evidence type="ECO:0000256" key="1">
    <source>
        <dbReference type="ARBA" id="ARBA00004141"/>
    </source>
</evidence>
<dbReference type="Gene3D" id="1.20.1740.10">
    <property type="entry name" value="Amino acid/polyamine transporter I"/>
    <property type="match status" value="1"/>
</dbReference>
<dbReference type="Pfam" id="PF00324">
    <property type="entry name" value="AA_permease"/>
    <property type="match status" value="1"/>
</dbReference>
<keyword evidence="3 7" id="KW-0812">Transmembrane</keyword>
<feature type="transmembrane region" description="Helical" evidence="7">
    <location>
        <begin position="143"/>
        <end position="164"/>
    </location>
</feature>
<dbReference type="GO" id="GO:0006865">
    <property type="term" value="P:amino acid transport"/>
    <property type="evidence" value="ECO:0007669"/>
    <property type="project" value="UniProtKB-KW"/>
</dbReference>
<keyword evidence="2" id="KW-0813">Transport</keyword>
<protein>
    <submittedName>
        <fullName evidence="9">Amino acid permease</fullName>
    </submittedName>
</protein>
<feature type="transmembrane region" description="Helical" evidence="7">
    <location>
        <begin position="68"/>
        <end position="94"/>
    </location>
</feature>
<evidence type="ECO:0000313" key="10">
    <source>
        <dbReference type="Proteomes" id="UP000530514"/>
    </source>
</evidence>
<feature type="transmembrane region" description="Helical" evidence="7">
    <location>
        <begin position="114"/>
        <end position="137"/>
    </location>
</feature>
<organism evidence="9 10">
    <name type="scientific">Thermoactinomyces daqus</name>
    <dbReference type="NCBI Taxonomy" id="1329516"/>
    <lineage>
        <taxon>Bacteria</taxon>
        <taxon>Bacillati</taxon>
        <taxon>Bacillota</taxon>
        <taxon>Bacilli</taxon>
        <taxon>Bacillales</taxon>
        <taxon>Thermoactinomycetaceae</taxon>
        <taxon>Thermoactinomyces</taxon>
    </lineage>
</organism>
<reference evidence="9 10" key="1">
    <citation type="submission" date="2020-07" db="EMBL/GenBank/DDBJ databases">
        <authorList>
            <person name="Feng H."/>
        </authorList>
    </citation>
    <scope>NUCLEOTIDE SEQUENCE [LARGE SCALE GENOMIC DNA]</scope>
    <source>
        <strain evidence="10">s-11</strain>
    </source>
</reference>
<comment type="caution">
    <text evidence="9">The sequence shown here is derived from an EMBL/GenBank/DDBJ whole genome shotgun (WGS) entry which is preliminary data.</text>
</comment>
<dbReference type="GO" id="GO:0055085">
    <property type="term" value="P:transmembrane transport"/>
    <property type="evidence" value="ECO:0007669"/>
    <property type="project" value="InterPro"/>
</dbReference>
<comment type="subcellular location">
    <subcellularLocation>
        <location evidence="1">Membrane</location>
        <topology evidence="1">Multi-pass membrane protein</topology>
    </subcellularLocation>
</comment>
<dbReference type="Proteomes" id="UP000530514">
    <property type="component" value="Unassembled WGS sequence"/>
</dbReference>
<accession>A0A7W2AIV0</accession>
<dbReference type="GO" id="GO:0016020">
    <property type="term" value="C:membrane"/>
    <property type="evidence" value="ECO:0007669"/>
    <property type="project" value="UniProtKB-SubCell"/>
</dbReference>
<keyword evidence="5 7" id="KW-1133">Transmembrane helix</keyword>
<dbReference type="EMBL" id="JACEIP010000053">
    <property type="protein sequence ID" value="MBA4544632.1"/>
    <property type="molecule type" value="Genomic_DNA"/>
</dbReference>
<feature type="transmembrane region" description="Helical" evidence="7">
    <location>
        <begin position="185"/>
        <end position="203"/>
    </location>
</feature>
<evidence type="ECO:0000256" key="3">
    <source>
        <dbReference type="ARBA" id="ARBA00022692"/>
    </source>
</evidence>
<gene>
    <name evidence="9" type="ORF">H1164_17530</name>
</gene>
<feature type="domain" description="Amino acid permease/ SLC12A" evidence="8">
    <location>
        <begin position="2"/>
        <end position="230"/>
    </location>
</feature>
<proteinExistence type="predicted"/>
<evidence type="ECO:0000256" key="7">
    <source>
        <dbReference type="SAM" id="Phobius"/>
    </source>
</evidence>
<dbReference type="PANTHER" id="PTHR43495:SF5">
    <property type="entry name" value="GAMMA-AMINOBUTYRIC ACID PERMEASE"/>
    <property type="match status" value="1"/>
</dbReference>
<feature type="transmembrane region" description="Helical" evidence="7">
    <location>
        <begin position="23"/>
        <end position="42"/>
    </location>
</feature>
<evidence type="ECO:0000259" key="8">
    <source>
        <dbReference type="Pfam" id="PF00324"/>
    </source>
</evidence>
<dbReference type="PANTHER" id="PTHR43495">
    <property type="entry name" value="GABA PERMEASE"/>
    <property type="match status" value="1"/>
</dbReference>